<dbReference type="OrthoDB" id="8062037at2759"/>
<dbReference type="GO" id="GO:0008270">
    <property type="term" value="F:zinc ion binding"/>
    <property type="evidence" value="ECO:0007669"/>
    <property type="project" value="UniProtKB-KW"/>
</dbReference>
<dbReference type="InterPro" id="IPR013083">
    <property type="entry name" value="Znf_RING/FYVE/PHD"/>
</dbReference>
<dbReference type="AlphaFoldDB" id="A0A1L7WW93"/>
<dbReference type="STRING" id="576137.A0A1L7WW93"/>
<evidence type="ECO:0000256" key="1">
    <source>
        <dbReference type="PROSITE-ProRule" id="PRU00175"/>
    </source>
</evidence>
<keyword evidence="1" id="KW-0863">Zinc-finger</keyword>
<dbReference type="Pfam" id="PF13639">
    <property type="entry name" value="zf-RING_2"/>
    <property type="match status" value="1"/>
</dbReference>
<gene>
    <name evidence="3" type="ORF">PAC_06919</name>
</gene>
<accession>A0A1L7WW93</accession>
<name>A0A1L7WW93_9HELO</name>
<dbReference type="Proteomes" id="UP000184330">
    <property type="component" value="Unassembled WGS sequence"/>
</dbReference>
<reference evidence="3 4" key="1">
    <citation type="submission" date="2016-03" db="EMBL/GenBank/DDBJ databases">
        <authorList>
            <person name="Ploux O."/>
        </authorList>
    </citation>
    <scope>NUCLEOTIDE SEQUENCE [LARGE SCALE GENOMIC DNA]</scope>
    <source>
        <strain evidence="3 4">UAMH 11012</strain>
    </source>
</reference>
<dbReference type="SMART" id="SM00184">
    <property type="entry name" value="RING"/>
    <property type="match status" value="1"/>
</dbReference>
<dbReference type="SUPFAM" id="SSF57850">
    <property type="entry name" value="RING/U-box"/>
    <property type="match status" value="1"/>
</dbReference>
<dbReference type="PROSITE" id="PS50089">
    <property type="entry name" value="ZF_RING_2"/>
    <property type="match status" value="1"/>
</dbReference>
<keyword evidence="1" id="KW-0862">Zinc</keyword>
<keyword evidence="4" id="KW-1185">Reference proteome</keyword>
<evidence type="ECO:0000259" key="2">
    <source>
        <dbReference type="PROSITE" id="PS50089"/>
    </source>
</evidence>
<evidence type="ECO:0000313" key="3">
    <source>
        <dbReference type="EMBL" id="CZR57030.1"/>
    </source>
</evidence>
<dbReference type="EMBL" id="FJOG01000009">
    <property type="protein sequence ID" value="CZR57030.1"/>
    <property type="molecule type" value="Genomic_DNA"/>
</dbReference>
<proteinExistence type="predicted"/>
<sequence>MSSAEPNWRSTSPPRCSICQEYRSEDLARLLPCGHEFDLTCVNALLRSSGVVGRSCPLCRSRIQEVHHYFKPDGTYETHIVGPARAESPLISGPFIREDEELREGMSFAERESVLEFRRLRQGEDYHLRMCLLKGQNCAREGNKIIFTRSCIDIEIDQLPHLAGTTSVLRRKLLIPTTPITPAIERAIRQAGAPDTNAITRARKETGILLAKIGDFRQQYTTFDLKGLRYKVQYDAKGLNTSVRKSVRVRKEEDGDAVVIVRTVELSEMYATRPPETDPDESNGIYRVDREKAIRLAREEIQGVLEFAFVKVPGFRPLEPVSSGILDVRVGRECEYCDLGGHRNGDCELMLVREILTDMEFPEGLGGAGAV</sequence>
<dbReference type="InterPro" id="IPR001841">
    <property type="entry name" value="Znf_RING"/>
</dbReference>
<feature type="domain" description="RING-type" evidence="2">
    <location>
        <begin position="16"/>
        <end position="60"/>
    </location>
</feature>
<evidence type="ECO:0000313" key="4">
    <source>
        <dbReference type="Proteomes" id="UP000184330"/>
    </source>
</evidence>
<dbReference type="Gene3D" id="3.30.40.10">
    <property type="entry name" value="Zinc/RING finger domain, C3HC4 (zinc finger)"/>
    <property type="match status" value="1"/>
</dbReference>
<organism evidence="3 4">
    <name type="scientific">Phialocephala subalpina</name>
    <dbReference type="NCBI Taxonomy" id="576137"/>
    <lineage>
        <taxon>Eukaryota</taxon>
        <taxon>Fungi</taxon>
        <taxon>Dikarya</taxon>
        <taxon>Ascomycota</taxon>
        <taxon>Pezizomycotina</taxon>
        <taxon>Leotiomycetes</taxon>
        <taxon>Helotiales</taxon>
        <taxon>Mollisiaceae</taxon>
        <taxon>Phialocephala</taxon>
        <taxon>Phialocephala fortinii species complex</taxon>
    </lineage>
</organism>
<keyword evidence="1" id="KW-0479">Metal-binding</keyword>
<protein>
    <recommendedName>
        <fullName evidence="2">RING-type domain-containing protein</fullName>
    </recommendedName>
</protein>